<evidence type="ECO:0000259" key="3">
    <source>
        <dbReference type="PROSITE" id="PS51746"/>
    </source>
</evidence>
<name>A0A7T4U1P1_9ACTN</name>
<dbReference type="InterPro" id="IPR052016">
    <property type="entry name" value="Bact_Sigma-Reg"/>
</dbReference>
<keyword evidence="1" id="KW-0378">Hydrolase</keyword>
<reference evidence="4 5" key="1">
    <citation type="submission" date="2020-12" db="EMBL/GenBank/DDBJ databases">
        <title>Identification and biosynthesis of polyene macrolides produced by Streptomyces alfalfae Men-myco-93-63.</title>
        <authorList>
            <person name="Liu D."/>
            <person name="Li Y."/>
            <person name="Liu L."/>
            <person name="Han X."/>
            <person name="Shen F."/>
        </authorList>
    </citation>
    <scope>NUCLEOTIDE SEQUENCE [LARGE SCALE GENOMIC DNA]</scope>
    <source>
        <strain evidence="4 5">Men-myco-93-63</strain>
    </source>
</reference>
<evidence type="ECO:0000313" key="5">
    <source>
        <dbReference type="Proteomes" id="UP000596130"/>
    </source>
</evidence>
<evidence type="ECO:0000313" key="4">
    <source>
        <dbReference type="EMBL" id="QQC93544.1"/>
    </source>
</evidence>
<dbReference type="AlphaFoldDB" id="A0A7T4U1P1"/>
<gene>
    <name evidence="4" type="ORF">I8755_02055</name>
</gene>
<dbReference type="SMART" id="SM00331">
    <property type="entry name" value="PP2C_SIG"/>
    <property type="match status" value="1"/>
</dbReference>
<evidence type="ECO:0000256" key="2">
    <source>
        <dbReference type="SAM" id="MobiDB-lite"/>
    </source>
</evidence>
<sequence length="584" mass="63143">MVPLPPGHEPARSRLELRAVRELLEAQYERVRAYAEQHTPGPAPSPVPPVPQDLPASPSGHDLLEAMPIPALLIAPVRHHEGGIRDFVHLGHNAAARAHPGEGQSASSSLSAWSGPASLFDRFPALAGTALPGMLERACHDGVTQGPESIAWFRSTPGGPARSNILMRVIPCGRHLLITWEHGDPLRMALAAQRLVKTCWAEWNLGDSGIQPSLGFRDVLGLEETTPLPSLFDLATLVTRDSVSALYQLLYDVILRKHTAECELLLHTGTGTGTGADRVIRMVAEPEQVAPGALVWAVRAVLIDVTSQWHRRAATEHAEREARQQRRRAETVAEVADVLREAVLPHFQGELTSSGLEAAVVYRPDATEAGVGGDWYKARRLPDDRLLVAVGDARGHGLEAATLMAKLRYALAGLAYTEQPVEQLTQWLNEVACDDGVESTATSIIARYHPERALLRWTCAGHPCPVLLRRGRATQLPAPPGGPGPALGVLPHIDYTAAETPLVPGDIVLLYSDGLVERRDSDPDQDTARLLEAVEVVCAEGAPAPGHDALQAFTQRVVHLLDGPHRSDDATLLTLRRITARHST</sequence>
<dbReference type="Proteomes" id="UP000596130">
    <property type="component" value="Chromosome"/>
</dbReference>
<evidence type="ECO:0000256" key="1">
    <source>
        <dbReference type="ARBA" id="ARBA00022801"/>
    </source>
</evidence>
<dbReference type="Pfam" id="PF07228">
    <property type="entry name" value="SpoIIE"/>
    <property type="match status" value="1"/>
</dbReference>
<feature type="domain" description="PPM-type phosphatase" evidence="3">
    <location>
        <begin position="368"/>
        <end position="577"/>
    </location>
</feature>
<dbReference type="SUPFAM" id="SSF81606">
    <property type="entry name" value="PP2C-like"/>
    <property type="match status" value="1"/>
</dbReference>
<dbReference type="InterPro" id="IPR036457">
    <property type="entry name" value="PPM-type-like_dom_sf"/>
</dbReference>
<dbReference type="PANTHER" id="PTHR43156">
    <property type="entry name" value="STAGE II SPORULATION PROTEIN E-RELATED"/>
    <property type="match status" value="1"/>
</dbReference>
<dbReference type="PROSITE" id="PS51746">
    <property type="entry name" value="PPM_2"/>
    <property type="match status" value="1"/>
</dbReference>
<protein>
    <submittedName>
        <fullName evidence="4">Serine/threonine-protein phosphatase</fullName>
    </submittedName>
</protein>
<dbReference type="Gene3D" id="3.60.40.10">
    <property type="entry name" value="PPM-type phosphatase domain"/>
    <property type="match status" value="1"/>
</dbReference>
<accession>A0A7T4U1P1</accession>
<feature type="compositionally biased region" description="Pro residues" evidence="2">
    <location>
        <begin position="41"/>
        <end position="52"/>
    </location>
</feature>
<dbReference type="GO" id="GO:0016791">
    <property type="term" value="F:phosphatase activity"/>
    <property type="evidence" value="ECO:0007669"/>
    <property type="project" value="TreeGrafter"/>
</dbReference>
<proteinExistence type="predicted"/>
<dbReference type="EMBL" id="CP065959">
    <property type="protein sequence ID" value="QQC93544.1"/>
    <property type="molecule type" value="Genomic_DNA"/>
</dbReference>
<dbReference type="PANTHER" id="PTHR43156:SF2">
    <property type="entry name" value="STAGE II SPORULATION PROTEIN E"/>
    <property type="match status" value="1"/>
</dbReference>
<feature type="region of interest" description="Disordered" evidence="2">
    <location>
        <begin position="33"/>
        <end position="62"/>
    </location>
</feature>
<organism evidence="4 5">
    <name type="scientific">Streptomyces alfalfae</name>
    <dbReference type="NCBI Taxonomy" id="1642299"/>
    <lineage>
        <taxon>Bacteria</taxon>
        <taxon>Bacillati</taxon>
        <taxon>Actinomycetota</taxon>
        <taxon>Actinomycetes</taxon>
        <taxon>Kitasatosporales</taxon>
        <taxon>Streptomycetaceae</taxon>
        <taxon>Streptomyces</taxon>
    </lineage>
</organism>
<dbReference type="InterPro" id="IPR001932">
    <property type="entry name" value="PPM-type_phosphatase-like_dom"/>
</dbReference>